<evidence type="ECO:0000313" key="7">
    <source>
        <dbReference type="EMBL" id="CCO17259.1"/>
    </source>
</evidence>
<evidence type="ECO:0000256" key="3">
    <source>
        <dbReference type="ARBA" id="ARBA00022532"/>
    </source>
</evidence>
<dbReference type="AlphaFoldDB" id="K8EGX9"/>
<reference evidence="7 8" key="1">
    <citation type="submission" date="2011-10" db="EMBL/GenBank/DDBJ databases">
        <authorList>
            <person name="Genoscope - CEA"/>
        </authorList>
    </citation>
    <scope>NUCLEOTIDE SEQUENCE [LARGE SCALE GENOMIC DNA]</scope>
    <source>
        <strain evidence="7 8">RCC 1105</strain>
    </source>
</reference>
<dbReference type="eggNOG" id="KOG2617">
    <property type="taxonomic scope" value="Eukaryota"/>
</dbReference>
<evidence type="ECO:0000256" key="6">
    <source>
        <dbReference type="SAM" id="MobiDB-lite"/>
    </source>
</evidence>
<dbReference type="Pfam" id="PF00285">
    <property type="entry name" value="Citrate_synt"/>
    <property type="match status" value="1"/>
</dbReference>
<dbReference type="InterPro" id="IPR002020">
    <property type="entry name" value="Citrate_synthase"/>
</dbReference>
<dbReference type="PROSITE" id="PS00480">
    <property type="entry name" value="CITRATE_SYNTHASE"/>
    <property type="match status" value="1"/>
</dbReference>
<evidence type="ECO:0000256" key="1">
    <source>
        <dbReference type="ARBA" id="ARBA00005007"/>
    </source>
</evidence>
<dbReference type="PANTHER" id="PTHR11739:SF4">
    <property type="entry name" value="CITRATE SYNTHASE, PEROXISOMAL"/>
    <property type="match status" value="1"/>
</dbReference>
<dbReference type="Gene3D" id="1.10.230.10">
    <property type="entry name" value="Cytochrome P450-Terp, domain 2"/>
    <property type="match status" value="1"/>
</dbReference>
<keyword evidence="4 5" id="KW-0808">Transferase</keyword>
<dbReference type="FunFam" id="1.10.230.10:FF:000002">
    <property type="entry name" value="Citrate synthase"/>
    <property type="match status" value="1"/>
</dbReference>
<feature type="region of interest" description="Disordered" evidence="6">
    <location>
        <begin position="540"/>
        <end position="560"/>
    </location>
</feature>
<gene>
    <name evidence="7" type="ORF">Bathy06g03400</name>
</gene>
<protein>
    <recommendedName>
        <fullName evidence="5">Citrate synthase</fullName>
    </recommendedName>
</protein>
<evidence type="ECO:0000256" key="4">
    <source>
        <dbReference type="ARBA" id="ARBA00022679"/>
    </source>
</evidence>
<dbReference type="InterPro" id="IPR016143">
    <property type="entry name" value="Citrate_synth-like_sm_a-sub"/>
</dbReference>
<dbReference type="GO" id="GO:0005975">
    <property type="term" value="P:carbohydrate metabolic process"/>
    <property type="evidence" value="ECO:0007669"/>
    <property type="project" value="TreeGrafter"/>
</dbReference>
<feature type="compositionally biased region" description="Polar residues" evidence="6">
    <location>
        <begin position="540"/>
        <end position="552"/>
    </location>
</feature>
<dbReference type="InterPro" id="IPR019810">
    <property type="entry name" value="Citrate_synthase_AS"/>
</dbReference>
<sequence length="560" mass="62027">MSEDFEKKHVNSFRANERVAHFSRTVSMRTNATNNTVLTRSSCNASKDDGRAGALEILDSRTGRKYVIPISSDGTINASAFKDIKGPMKENTSYESNKGLVVYDPGYTNTSPCVSRISYIDGEKGILRYRGYPIETLAEKSSYLECAFCVIYGNLPTANQLADWREAISRHSALPIPVINTIEALPHDAHPMGVILAGLNALSVFHPEQNPALAGNGIYQNKDVQDKQIVRILGKMTTLAAHAYHRNTGRKPAPPNARLSYAENFLYMLDAGLDISHRPNPKLAKALDTMFLLHAEHEMNCSTAACRHLASSGVDVYSAVAGAVAALYGPLHGGANEAVLRMLERIGSVENIPDFIERVKRKEVKMFGFGHRVYKNFDPRANVIRGIAEEVFSLVGRDPLIDVAVALEKHARTDEYFIKRKLYPNVDFYSGLVYRALGFPPEFFTVLFAIPRAAGYLAHWREQLADPDLKIARPQQVYKGEWLRDYPEINQRDERQEHMGVVRASNATRRRMAGTRGGTGFLRDPGSQIVATKEISLSTKGWGSSAGEQGSSGIEHLTGR</sequence>
<comment type="similarity">
    <text evidence="2 5">Belongs to the citrate synthase family.</text>
</comment>
<name>K8EGX9_9CHLO</name>
<dbReference type="InterPro" id="IPR016142">
    <property type="entry name" value="Citrate_synth-like_lrg_a-sub"/>
</dbReference>
<dbReference type="STRING" id="41875.K8EGX9"/>
<dbReference type="GO" id="GO:0006099">
    <property type="term" value="P:tricarboxylic acid cycle"/>
    <property type="evidence" value="ECO:0007669"/>
    <property type="project" value="UniProtKB-KW"/>
</dbReference>
<evidence type="ECO:0000313" key="8">
    <source>
        <dbReference type="Proteomes" id="UP000198341"/>
    </source>
</evidence>
<dbReference type="SUPFAM" id="SSF48256">
    <property type="entry name" value="Citrate synthase"/>
    <property type="match status" value="1"/>
</dbReference>
<organism evidence="7 8">
    <name type="scientific">Bathycoccus prasinos</name>
    <dbReference type="NCBI Taxonomy" id="41875"/>
    <lineage>
        <taxon>Eukaryota</taxon>
        <taxon>Viridiplantae</taxon>
        <taxon>Chlorophyta</taxon>
        <taxon>Mamiellophyceae</taxon>
        <taxon>Mamiellales</taxon>
        <taxon>Bathycoccaceae</taxon>
        <taxon>Bathycoccus</taxon>
    </lineage>
</organism>
<dbReference type="KEGG" id="bpg:Bathy06g03400"/>
<dbReference type="GO" id="GO:0046912">
    <property type="term" value="F:acyltransferase activity, acyl groups converted into alkyl on transfer"/>
    <property type="evidence" value="ECO:0007669"/>
    <property type="project" value="InterPro"/>
</dbReference>
<accession>K8EGX9</accession>
<dbReference type="InterPro" id="IPR036969">
    <property type="entry name" value="Citrate_synthase_sf"/>
</dbReference>
<proteinExistence type="inferred from homology"/>
<dbReference type="GO" id="GO:0005759">
    <property type="term" value="C:mitochondrial matrix"/>
    <property type="evidence" value="ECO:0007669"/>
    <property type="project" value="TreeGrafter"/>
</dbReference>
<dbReference type="Proteomes" id="UP000198341">
    <property type="component" value="Chromosome 6"/>
</dbReference>
<evidence type="ECO:0000256" key="5">
    <source>
        <dbReference type="RuleBase" id="RU000441"/>
    </source>
</evidence>
<keyword evidence="3" id="KW-0816">Tricarboxylic acid cycle</keyword>
<keyword evidence="8" id="KW-1185">Reference proteome</keyword>
<dbReference type="GeneID" id="19015321"/>
<dbReference type="RefSeq" id="XP_007512659.1">
    <property type="nucleotide sequence ID" value="XM_007512597.1"/>
</dbReference>
<dbReference type="FunFam" id="1.10.580.10:FF:000005">
    <property type="entry name" value="Citrate synthase"/>
    <property type="match status" value="1"/>
</dbReference>
<dbReference type="OrthoDB" id="435022at2759"/>
<dbReference type="GO" id="GO:0006635">
    <property type="term" value="P:fatty acid beta-oxidation"/>
    <property type="evidence" value="ECO:0007669"/>
    <property type="project" value="UniProtKB-ARBA"/>
</dbReference>
<evidence type="ECO:0000256" key="2">
    <source>
        <dbReference type="ARBA" id="ARBA00010566"/>
    </source>
</evidence>
<dbReference type="PRINTS" id="PR00143">
    <property type="entry name" value="CITRTSNTHASE"/>
</dbReference>
<comment type="pathway">
    <text evidence="1">Carbohydrate metabolism.</text>
</comment>
<dbReference type="Gene3D" id="1.10.580.10">
    <property type="entry name" value="Citrate Synthase, domain 1"/>
    <property type="match status" value="1"/>
</dbReference>
<dbReference type="PANTHER" id="PTHR11739">
    <property type="entry name" value="CITRATE SYNTHASE"/>
    <property type="match status" value="1"/>
</dbReference>
<dbReference type="EMBL" id="FO082273">
    <property type="protein sequence ID" value="CCO17259.1"/>
    <property type="molecule type" value="Genomic_DNA"/>
</dbReference>